<comment type="catalytic activity">
    <reaction evidence="7">
        <text>L-threonyl-[protein] + ATP = O-phospho-L-threonyl-[protein] + ADP + H(+)</text>
        <dbReference type="Rhea" id="RHEA:46608"/>
        <dbReference type="Rhea" id="RHEA-COMP:11060"/>
        <dbReference type="Rhea" id="RHEA-COMP:11605"/>
        <dbReference type="ChEBI" id="CHEBI:15378"/>
        <dbReference type="ChEBI" id="CHEBI:30013"/>
        <dbReference type="ChEBI" id="CHEBI:30616"/>
        <dbReference type="ChEBI" id="CHEBI:61977"/>
        <dbReference type="ChEBI" id="CHEBI:456216"/>
        <dbReference type="EC" id="2.7.11.1"/>
    </reaction>
</comment>
<feature type="compositionally biased region" description="Polar residues" evidence="10">
    <location>
        <begin position="153"/>
        <end position="172"/>
    </location>
</feature>
<feature type="compositionally biased region" description="Basic and acidic residues" evidence="10">
    <location>
        <begin position="616"/>
        <end position="626"/>
    </location>
</feature>
<dbReference type="InterPro" id="IPR017441">
    <property type="entry name" value="Protein_kinase_ATP_BS"/>
</dbReference>
<evidence type="ECO:0000256" key="2">
    <source>
        <dbReference type="ARBA" id="ARBA00022527"/>
    </source>
</evidence>
<name>A0A0J9XKS9_GEOCN</name>
<dbReference type="STRING" id="1173061.A0A0J9XKS9"/>
<dbReference type="SMART" id="SM00220">
    <property type="entry name" value="S_TKc"/>
    <property type="match status" value="1"/>
</dbReference>
<feature type="compositionally biased region" description="Basic residues" evidence="10">
    <location>
        <begin position="138"/>
        <end position="151"/>
    </location>
</feature>
<evidence type="ECO:0000256" key="6">
    <source>
        <dbReference type="ARBA" id="ARBA00022840"/>
    </source>
</evidence>
<dbReference type="GO" id="GO:0005524">
    <property type="term" value="F:ATP binding"/>
    <property type="evidence" value="ECO:0007669"/>
    <property type="project" value="UniProtKB-UniRule"/>
</dbReference>
<feature type="binding site" evidence="9">
    <location>
        <position position="355"/>
    </location>
    <ligand>
        <name>ATP</name>
        <dbReference type="ChEBI" id="CHEBI:30616"/>
    </ligand>
</feature>
<dbReference type="OrthoDB" id="4062651at2759"/>
<organism evidence="12 13">
    <name type="scientific">Geotrichum candidum</name>
    <name type="common">Oospora lactis</name>
    <name type="synonym">Dipodascus geotrichum</name>
    <dbReference type="NCBI Taxonomy" id="1173061"/>
    <lineage>
        <taxon>Eukaryota</taxon>
        <taxon>Fungi</taxon>
        <taxon>Dikarya</taxon>
        <taxon>Ascomycota</taxon>
        <taxon>Saccharomycotina</taxon>
        <taxon>Dipodascomycetes</taxon>
        <taxon>Dipodascales</taxon>
        <taxon>Dipodascaceae</taxon>
        <taxon>Geotrichum</taxon>
    </lineage>
</organism>
<dbReference type="AlphaFoldDB" id="A0A0J9XKS9"/>
<dbReference type="EC" id="2.7.11.1" evidence="1"/>
<evidence type="ECO:0000256" key="8">
    <source>
        <dbReference type="ARBA" id="ARBA00048679"/>
    </source>
</evidence>
<comment type="catalytic activity">
    <reaction evidence="8">
        <text>L-seryl-[protein] + ATP = O-phospho-L-seryl-[protein] + ADP + H(+)</text>
        <dbReference type="Rhea" id="RHEA:17989"/>
        <dbReference type="Rhea" id="RHEA-COMP:9863"/>
        <dbReference type="Rhea" id="RHEA-COMP:11604"/>
        <dbReference type="ChEBI" id="CHEBI:15378"/>
        <dbReference type="ChEBI" id="CHEBI:29999"/>
        <dbReference type="ChEBI" id="CHEBI:30616"/>
        <dbReference type="ChEBI" id="CHEBI:83421"/>
        <dbReference type="ChEBI" id="CHEBI:456216"/>
        <dbReference type="EC" id="2.7.11.1"/>
    </reaction>
</comment>
<feature type="region of interest" description="Disordered" evidence="10">
    <location>
        <begin position="616"/>
        <end position="668"/>
    </location>
</feature>
<dbReference type="Gene3D" id="1.10.510.10">
    <property type="entry name" value="Transferase(Phosphotransferase) domain 1"/>
    <property type="match status" value="1"/>
</dbReference>
<dbReference type="PROSITE" id="PS00108">
    <property type="entry name" value="PROTEIN_KINASE_ST"/>
    <property type="match status" value="1"/>
</dbReference>
<dbReference type="InterPro" id="IPR011009">
    <property type="entry name" value="Kinase-like_dom_sf"/>
</dbReference>
<dbReference type="PROSITE" id="PS50011">
    <property type="entry name" value="PROTEIN_KINASE_DOM"/>
    <property type="match status" value="1"/>
</dbReference>
<accession>A0A0J9XKS9</accession>
<evidence type="ECO:0000256" key="10">
    <source>
        <dbReference type="SAM" id="MobiDB-lite"/>
    </source>
</evidence>
<dbReference type="GO" id="GO:0005829">
    <property type="term" value="C:cytosol"/>
    <property type="evidence" value="ECO:0007669"/>
    <property type="project" value="TreeGrafter"/>
</dbReference>
<dbReference type="InterPro" id="IPR008271">
    <property type="entry name" value="Ser/Thr_kinase_AS"/>
</dbReference>
<evidence type="ECO:0000256" key="7">
    <source>
        <dbReference type="ARBA" id="ARBA00047899"/>
    </source>
</evidence>
<feature type="compositionally biased region" description="Polar residues" evidence="10">
    <location>
        <begin position="239"/>
        <end position="249"/>
    </location>
</feature>
<keyword evidence="3" id="KW-0808">Transferase</keyword>
<evidence type="ECO:0000256" key="1">
    <source>
        <dbReference type="ARBA" id="ARBA00012513"/>
    </source>
</evidence>
<keyword evidence="2" id="KW-0723">Serine/threonine-protein kinase</keyword>
<evidence type="ECO:0000256" key="9">
    <source>
        <dbReference type="PROSITE-ProRule" id="PRU10141"/>
    </source>
</evidence>
<dbReference type="GO" id="GO:0004674">
    <property type="term" value="F:protein serine/threonine kinase activity"/>
    <property type="evidence" value="ECO:0007669"/>
    <property type="project" value="UniProtKB-KW"/>
</dbReference>
<protein>
    <recommendedName>
        <fullName evidence="1">non-specific serine/threonine protein kinase</fullName>
        <ecNumber evidence="1">2.7.11.1</ecNumber>
    </recommendedName>
</protein>
<evidence type="ECO:0000313" key="12">
    <source>
        <dbReference type="EMBL" id="CDO57796.1"/>
    </source>
</evidence>
<feature type="region of interest" description="Disordered" evidence="10">
    <location>
        <begin position="1"/>
        <end position="172"/>
    </location>
</feature>
<reference evidence="12" key="1">
    <citation type="submission" date="2014-03" db="EMBL/GenBank/DDBJ databases">
        <authorList>
            <person name="Casaregola S."/>
        </authorList>
    </citation>
    <scope>NUCLEOTIDE SEQUENCE [LARGE SCALE GENOMIC DNA]</scope>
    <source>
        <strain evidence="12">CLIB 918</strain>
    </source>
</reference>
<evidence type="ECO:0000259" key="11">
    <source>
        <dbReference type="PROSITE" id="PS50011"/>
    </source>
</evidence>
<evidence type="ECO:0000256" key="5">
    <source>
        <dbReference type="ARBA" id="ARBA00022777"/>
    </source>
</evidence>
<proteinExistence type="predicted"/>
<feature type="region of interest" description="Disordered" evidence="10">
    <location>
        <begin position="233"/>
        <end position="256"/>
    </location>
</feature>
<sequence length="818" mass="90495">MTTSATLNSTSQPGTYSDQGDAAISSDHGSSAGLEIVSEEHEPHDEDNLPKSYSSDRSSAAANNSDYSDAGPQQSHLHHYQQSLSESAHNAKSAIKSTFRKFQHSSQSSPQELPSSPSSGQSTNLPEKSQQQPPPPKKTSHNFSLHRRRTVGSHETTPSAQAQARKQAATSNNAAENIPFSFGQGSAVNKIGTTSDLSFASNISTYQSSQRPVPQPGSGFAKRSFSFSKLSTKLKTNNERNSTPSTPTKDSVLPRRHSGFFSNGLSSRNSTVDSIITDTAQVSITGKEKILPTDFLPADLQVNNWSLSTNYSSSKLPSISSKNSKVLGKGATAVVKIVQANHKDSDGKKKLFAAKVYKKCCEGENLHDHYSKIANEYIITHRLSNKNVVHIYNLCMDSTNNWVAVMDLCDMGDLFSLLEAYKEAHRKLPKEERNCFLKQLFNGVNYIHSQGIAHRDIKPENLLLNSLGELKISDFGVSCIVFDVAKHETSADARKIGGFAGSVPYLPPEVFASRRDPQHVKYDPRLVDIWSCACTYINMVIGGGFFNKAELEEDLWYRRFVRELNRYWIYEKGLKDFLKKEGEANIDEEEYEMIVKNAEATTRIAAQADEIAERLQREKEEKEAAKKERKKSKGDISEEANAASSNSNGSKTGPEANNPKASASETSLVDAKCVQDLERSSTAASEASFVSASESEPDGNDDKFTRSYIMNMKEEEQPLFFFNEFGDAGKRLLARMLLPDPDLRPQITDIMKTSVVRRLQTCIPEDSVGGVGLPANAAEFKKFKEMQSKVLKHKHRMPHNGPSLLGLGFKDPYKDMYY</sequence>
<dbReference type="GO" id="GO:0030003">
    <property type="term" value="P:intracellular monoatomic cation homeostasis"/>
    <property type="evidence" value="ECO:0007669"/>
    <property type="project" value="TreeGrafter"/>
</dbReference>
<evidence type="ECO:0000256" key="4">
    <source>
        <dbReference type="ARBA" id="ARBA00022741"/>
    </source>
</evidence>
<dbReference type="PANTHER" id="PTHR24343">
    <property type="entry name" value="SERINE/THREONINE KINASE"/>
    <property type="match status" value="1"/>
</dbReference>
<dbReference type="SUPFAM" id="SSF56112">
    <property type="entry name" value="Protein kinase-like (PK-like)"/>
    <property type="match status" value="1"/>
</dbReference>
<feature type="compositionally biased region" description="Polar residues" evidence="10">
    <location>
        <begin position="1"/>
        <end position="18"/>
    </location>
</feature>
<dbReference type="Pfam" id="PF00069">
    <property type="entry name" value="Pkinase"/>
    <property type="match status" value="1"/>
</dbReference>
<feature type="compositionally biased region" description="Low complexity" evidence="10">
    <location>
        <begin position="105"/>
        <end position="131"/>
    </location>
</feature>
<keyword evidence="6 9" id="KW-0067">ATP-binding</keyword>
<dbReference type="Proteomes" id="UP000242525">
    <property type="component" value="Unassembled WGS sequence"/>
</dbReference>
<dbReference type="PANTHER" id="PTHR24343:SF191">
    <property type="entry name" value="SERINE_THREONINE PROTEIN KINASE"/>
    <property type="match status" value="1"/>
</dbReference>
<gene>
    <name evidence="12" type="ORF">BN980_GECA25s00747g</name>
</gene>
<feature type="compositionally biased region" description="Low complexity" evidence="10">
    <location>
        <begin position="52"/>
        <end position="87"/>
    </location>
</feature>
<keyword evidence="4 9" id="KW-0547">Nucleotide-binding</keyword>
<keyword evidence="5" id="KW-0418">Kinase</keyword>
<dbReference type="InterPro" id="IPR000719">
    <property type="entry name" value="Prot_kinase_dom"/>
</dbReference>
<feature type="domain" description="Protein kinase" evidence="11">
    <location>
        <begin position="321"/>
        <end position="756"/>
    </location>
</feature>
<evidence type="ECO:0000313" key="13">
    <source>
        <dbReference type="Proteomes" id="UP000242525"/>
    </source>
</evidence>
<dbReference type="EMBL" id="CCBN010000025">
    <property type="protein sequence ID" value="CDO57796.1"/>
    <property type="molecule type" value="Genomic_DNA"/>
</dbReference>
<keyword evidence="13" id="KW-1185">Reference proteome</keyword>
<comment type="caution">
    <text evidence="12">The sequence shown here is derived from an EMBL/GenBank/DDBJ whole genome shotgun (WGS) entry which is preliminary data.</text>
</comment>
<dbReference type="PROSITE" id="PS00107">
    <property type="entry name" value="PROTEIN_KINASE_ATP"/>
    <property type="match status" value="1"/>
</dbReference>
<feature type="compositionally biased region" description="Basic and acidic residues" evidence="10">
    <location>
        <begin position="38"/>
        <end position="49"/>
    </location>
</feature>
<evidence type="ECO:0000256" key="3">
    <source>
        <dbReference type="ARBA" id="ARBA00022679"/>
    </source>
</evidence>